<dbReference type="InterPro" id="IPR013328">
    <property type="entry name" value="6PGD_dom2"/>
</dbReference>
<dbReference type="RefSeq" id="WP_367405917.1">
    <property type="nucleotide sequence ID" value="NZ_JARNBG010000004.1"/>
</dbReference>
<feature type="binding site" evidence="5">
    <location>
        <position position="33"/>
    </location>
    <ligand>
        <name>NAD(+)</name>
        <dbReference type="ChEBI" id="CHEBI:57540"/>
    </ligand>
</feature>
<feature type="binding site" evidence="5">
    <location>
        <position position="97"/>
    </location>
    <ligand>
        <name>NAD(+)</name>
        <dbReference type="ChEBI" id="CHEBI:57540"/>
    </ligand>
</feature>
<dbReference type="SUPFAM" id="SSF48179">
    <property type="entry name" value="6-phosphogluconate dehydrogenase C-terminal domain-like"/>
    <property type="match status" value="1"/>
</dbReference>
<dbReference type="Gene3D" id="1.10.1040.10">
    <property type="entry name" value="N-(1-d-carboxylethyl)-l-norvaline Dehydrogenase, domain 2"/>
    <property type="match status" value="1"/>
</dbReference>
<dbReference type="NCBIfam" id="NF005715">
    <property type="entry name" value="PRK07530.1"/>
    <property type="match status" value="1"/>
</dbReference>
<evidence type="ECO:0000256" key="1">
    <source>
        <dbReference type="ARBA" id="ARBA00005086"/>
    </source>
</evidence>
<evidence type="ECO:0000256" key="5">
    <source>
        <dbReference type="PIRSR" id="PIRSR000105-2"/>
    </source>
</evidence>
<keyword evidence="3 8" id="KW-0560">Oxidoreductase</keyword>
<dbReference type="NCBIfam" id="NF005875">
    <property type="entry name" value="PRK07819.1"/>
    <property type="match status" value="1"/>
</dbReference>
<sequence>MGIQKVMVIGAGQMGSGIAQVCAMSGYEVLLHDLKDEYVEKGLGTIAKNLSRQVEKGKMESEEKDAILSRLISSTNMKNAAAVDLVIEAAVENMEIKTRIFAELDEITPRHVILASNTSSLPITEIAAATKRPEKVIGMHFMNPVPVMKLVEVIRGLATADEVYQEVEKMAESLNKVPVEVNDFPGFVANRILMPMINEAIYTLYEGVATKEAIDNVMKLGMNHPMGPLTLADFIGLDTCLYIMETLHQGLGDDKYRPCPLLRKYVKAGWLGKKSGRGFYEYN</sequence>
<dbReference type="Gene3D" id="3.40.50.720">
    <property type="entry name" value="NAD(P)-binding Rossmann-like Domain"/>
    <property type="match status" value="1"/>
</dbReference>
<dbReference type="NCBIfam" id="NF004474">
    <property type="entry name" value="PRK05808.1"/>
    <property type="match status" value="1"/>
</dbReference>
<dbReference type="InterPro" id="IPR036291">
    <property type="entry name" value="NAD(P)-bd_dom_sf"/>
</dbReference>
<dbReference type="Pfam" id="PF00725">
    <property type="entry name" value="3HCDH"/>
    <property type="match status" value="1"/>
</dbReference>
<feature type="domain" description="3-hydroxyacyl-CoA dehydrogenase C-terminal" evidence="6">
    <location>
        <begin position="186"/>
        <end position="282"/>
    </location>
</feature>
<accession>A0AAW9N0S7</accession>
<feature type="binding site" evidence="5">
    <location>
        <position position="119"/>
    </location>
    <ligand>
        <name>NAD(+)</name>
        <dbReference type="ChEBI" id="CHEBI:57540"/>
    </ligand>
</feature>
<evidence type="ECO:0000256" key="4">
    <source>
        <dbReference type="PIRSR" id="PIRSR000105-1"/>
    </source>
</evidence>
<dbReference type="GO" id="GO:0070403">
    <property type="term" value="F:NAD+ binding"/>
    <property type="evidence" value="ECO:0007669"/>
    <property type="project" value="InterPro"/>
</dbReference>
<evidence type="ECO:0000259" key="7">
    <source>
        <dbReference type="Pfam" id="PF02737"/>
    </source>
</evidence>
<dbReference type="InterPro" id="IPR008927">
    <property type="entry name" value="6-PGluconate_DH-like_C_sf"/>
</dbReference>
<name>A0AAW9N0S7_9BACI</name>
<dbReference type="PANTHER" id="PTHR48075:SF5">
    <property type="entry name" value="3-HYDROXYBUTYRYL-COA DEHYDROGENASE"/>
    <property type="match status" value="1"/>
</dbReference>
<dbReference type="PROSITE" id="PS00067">
    <property type="entry name" value="3HCDH"/>
    <property type="match status" value="1"/>
</dbReference>
<protein>
    <submittedName>
        <fullName evidence="8">3-hydroxybutyryl-CoA dehydrogenase</fullName>
        <ecNumber evidence="8">1.1.1.157</ecNumber>
    </submittedName>
</protein>
<evidence type="ECO:0000313" key="8">
    <source>
        <dbReference type="EMBL" id="MEC0271634.1"/>
    </source>
</evidence>
<evidence type="ECO:0000256" key="2">
    <source>
        <dbReference type="ARBA" id="ARBA00009463"/>
    </source>
</evidence>
<dbReference type="PANTHER" id="PTHR48075">
    <property type="entry name" value="3-HYDROXYACYL-COA DEHYDROGENASE FAMILY PROTEIN"/>
    <property type="match status" value="1"/>
</dbReference>
<proteinExistence type="inferred from homology"/>
<comment type="caution">
    <text evidence="8">The sequence shown here is derived from an EMBL/GenBank/DDBJ whole genome shotgun (WGS) entry which is preliminary data.</text>
</comment>
<dbReference type="InterPro" id="IPR006176">
    <property type="entry name" value="3-OHacyl-CoA_DH_NAD-bd"/>
</dbReference>
<organism evidence="8 9">
    <name type="scientific">Peribacillus castrilensis</name>
    <dbReference type="NCBI Taxonomy" id="2897690"/>
    <lineage>
        <taxon>Bacteria</taxon>
        <taxon>Bacillati</taxon>
        <taxon>Bacillota</taxon>
        <taxon>Bacilli</taxon>
        <taxon>Bacillales</taxon>
        <taxon>Bacillaceae</taxon>
        <taxon>Peribacillus</taxon>
    </lineage>
</organism>
<dbReference type="EC" id="1.1.1.157" evidence="8"/>
<feature type="binding site" evidence="5">
    <location>
        <position position="92"/>
    </location>
    <ligand>
        <name>NAD(+)</name>
        <dbReference type="ChEBI" id="CHEBI:57540"/>
    </ligand>
</feature>
<dbReference type="FunFam" id="3.40.50.720:FF:000009">
    <property type="entry name" value="Fatty oxidation complex, alpha subunit"/>
    <property type="match status" value="1"/>
</dbReference>
<feature type="site" description="Important for catalytic activity" evidence="4">
    <location>
        <position position="140"/>
    </location>
</feature>
<dbReference type="GO" id="GO:0006631">
    <property type="term" value="P:fatty acid metabolic process"/>
    <property type="evidence" value="ECO:0007669"/>
    <property type="project" value="InterPro"/>
</dbReference>
<feature type="binding site" evidence="5">
    <location>
        <position position="143"/>
    </location>
    <ligand>
        <name>NAD(+)</name>
        <dbReference type="ChEBI" id="CHEBI:57540"/>
    </ligand>
</feature>
<feature type="binding site" evidence="5">
    <location>
        <position position="274"/>
    </location>
    <ligand>
        <name>NAD(+)</name>
        <dbReference type="ChEBI" id="CHEBI:57540"/>
    </ligand>
</feature>
<keyword evidence="5" id="KW-0520">NAD</keyword>
<dbReference type="SUPFAM" id="SSF51735">
    <property type="entry name" value="NAD(P)-binding Rossmann-fold domains"/>
    <property type="match status" value="1"/>
</dbReference>
<dbReference type="PIRSF" id="PIRSF000105">
    <property type="entry name" value="HCDH"/>
    <property type="match status" value="1"/>
</dbReference>
<comment type="similarity">
    <text evidence="2">Belongs to the 3-hydroxyacyl-CoA dehydrogenase family.</text>
</comment>
<feature type="domain" description="3-hydroxyacyl-CoA dehydrogenase NAD binding" evidence="7">
    <location>
        <begin position="5"/>
        <end position="183"/>
    </location>
</feature>
<dbReference type="EMBL" id="JARNBH010000002">
    <property type="protein sequence ID" value="MEC0271634.1"/>
    <property type="molecule type" value="Genomic_DNA"/>
</dbReference>
<reference evidence="8 9" key="1">
    <citation type="submission" date="2023-03" db="EMBL/GenBank/DDBJ databases">
        <title>Bacillus Genome Sequencing.</title>
        <authorList>
            <person name="Dunlap C."/>
        </authorList>
    </citation>
    <scope>NUCLEOTIDE SEQUENCE [LARGE SCALE GENOMIC DNA]</scope>
    <source>
        <strain evidence="8 9">B-41290</strain>
    </source>
</reference>
<dbReference type="Pfam" id="PF02737">
    <property type="entry name" value="3HCDH_N"/>
    <property type="match status" value="1"/>
</dbReference>
<evidence type="ECO:0000256" key="3">
    <source>
        <dbReference type="ARBA" id="ARBA00023002"/>
    </source>
</evidence>
<keyword evidence="9" id="KW-1185">Reference proteome</keyword>
<dbReference type="Proteomes" id="UP001307168">
    <property type="component" value="Unassembled WGS sequence"/>
</dbReference>
<dbReference type="InterPro" id="IPR006108">
    <property type="entry name" value="3HC_DH_C"/>
</dbReference>
<dbReference type="InterPro" id="IPR006180">
    <property type="entry name" value="3-OHacyl-CoA_DH_CS"/>
</dbReference>
<dbReference type="InterPro" id="IPR022694">
    <property type="entry name" value="3-OHacyl-CoA_DH"/>
</dbReference>
<dbReference type="GO" id="GO:0008691">
    <property type="term" value="F:3-hydroxybutyryl-CoA dehydrogenase activity"/>
    <property type="evidence" value="ECO:0007669"/>
    <property type="project" value="UniProtKB-EC"/>
</dbReference>
<feature type="binding site" evidence="5">
    <location>
        <begin position="10"/>
        <end position="15"/>
    </location>
    <ligand>
        <name>NAD(+)</name>
        <dbReference type="ChEBI" id="CHEBI:57540"/>
    </ligand>
</feature>
<evidence type="ECO:0000259" key="6">
    <source>
        <dbReference type="Pfam" id="PF00725"/>
    </source>
</evidence>
<evidence type="ECO:0000313" key="9">
    <source>
        <dbReference type="Proteomes" id="UP001307168"/>
    </source>
</evidence>
<dbReference type="AlphaFoldDB" id="A0AAW9N0S7"/>
<comment type="pathway">
    <text evidence="1">Lipid metabolism; butanoate metabolism.</text>
</comment>
<gene>
    <name evidence="8" type="ORF">P4706_00880</name>
</gene>